<feature type="compositionally biased region" description="Pro residues" evidence="1">
    <location>
        <begin position="745"/>
        <end position="758"/>
    </location>
</feature>
<feature type="compositionally biased region" description="Basic and acidic residues" evidence="1">
    <location>
        <begin position="420"/>
        <end position="435"/>
    </location>
</feature>
<feature type="compositionally biased region" description="Polar residues" evidence="1">
    <location>
        <begin position="1"/>
        <end position="25"/>
    </location>
</feature>
<organism evidence="2 3">
    <name type="scientific">Armillaria ostoyae</name>
    <name type="common">Armillaria root rot fungus</name>
    <dbReference type="NCBI Taxonomy" id="47428"/>
    <lineage>
        <taxon>Eukaryota</taxon>
        <taxon>Fungi</taxon>
        <taxon>Dikarya</taxon>
        <taxon>Basidiomycota</taxon>
        <taxon>Agaricomycotina</taxon>
        <taxon>Agaricomycetes</taxon>
        <taxon>Agaricomycetidae</taxon>
        <taxon>Agaricales</taxon>
        <taxon>Marasmiineae</taxon>
        <taxon>Physalacriaceae</taxon>
        <taxon>Armillaria</taxon>
    </lineage>
</organism>
<accession>A0A284RBS3</accession>
<feature type="compositionally biased region" description="Polar residues" evidence="1">
    <location>
        <begin position="513"/>
        <end position="532"/>
    </location>
</feature>
<feature type="compositionally biased region" description="Low complexity" evidence="1">
    <location>
        <begin position="314"/>
        <end position="327"/>
    </location>
</feature>
<feature type="compositionally biased region" description="Basic and acidic residues" evidence="1">
    <location>
        <begin position="119"/>
        <end position="145"/>
    </location>
</feature>
<evidence type="ECO:0000256" key="1">
    <source>
        <dbReference type="SAM" id="MobiDB-lite"/>
    </source>
</evidence>
<proteinExistence type="predicted"/>
<feature type="compositionally biased region" description="Low complexity" evidence="1">
    <location>
        <begin position="779"/>
        <end position="789"/>
    </location>
</feature>
<dbReference type="AlphaFoldDB" id="A0A284RBS3"/>
<feature type="compositionally biased region" description="Polar residues" evidence="1">
    <location>
        <begin position="159"/>
        <end position="170"/>
    </location>
</feature>
<keyword evidence="3" id="KW-1185">Reference proteome</keyword>
<dbReference type="STRING" id="47428.A0A284RBS3"/>
<dbReference type="Proteomes" id="UP000219338">
    <property type="component" value="Unassembled WGS sequence"/>
</dbReference>
<reference evidence="3" key="1">
    <citation type="journal article" date="2017" name="Nat. Ecol. Evol.">
        <title>Genome expansion and lineage-specific genetic innovations in the forest pathogenic fungi Armillaria.</title>
        <authorList>
            <person name="Sipos G."/>
            <person name="Prasanna A.N."/>
            <person name="Walter M.C."/>
            <person name="O'Connor E."/>
            <person name="Balint B."/>
            <person name="Krizsan K."/>
            <person name="Kiss B."/>
            <person name="Hess J."/>
            <person name="Varga T."/>
            <person name="Slot J."/>
            <person name="Riley R."/>
            <person name="Boka B."/>
            <person name="Rigling D."/>
            <person name="Barry K."/>
            <person name="Lee J."/>
            <person name="Mihaltcheva S."/>
            <person name="LaButti K."/>
            <person name="Lipzen A."/>
            <person name="Waldron R."/>
            <person name="Moloney N.M."/>
            <person name="Sperisen C."/>
            <person name="Kredics L."/>
            <person name="Vagvoelgyi C."/>
            <person name="Patrignani A."/>
            <person name="Fitzpatrick D."/>
            <person name="Nagy I."/>
            <person name="Doyle S."/>
            <person name="Anderson J.B."/>
            <person name="Grigoriev I.V."/>
            <person name="Gueldener U."/>
            <person name="Muensterkoetter M."/>
            <person name="Nagy L.G."/>
        </authorList>
    </citation>
    <scope>NUCLEOTIDE SEQUENCE [LARGE SCALE GENOMIC DNA]</scope>
    <source>
        <strain evidence="3">C18/9</strain>
    </source>
</reference>
<feature type="compositionally biased region" description="Low complexity" evidence="1">
    <location>
        <begin position="759"/>
        <end position="770"/>
    </location>
</feature>
<gene>
    <name evidence="2" type="ORF">ARMOST_09542</name>
</gene>
<name>A0A284RBS3_ARMOS</name>
<feature type="compositionally biased region" description="Pro residues" evidence="1">
    <location>
        <begin position="726"/>
        <end position="737"/>
    </location>
</feature>
<feature type="region of interest" description="Disordered" evidence="1">
    <location>
        <begin position="1"/>
        <end position="594"/>
    </location>
</feature>
<evidence type="ECO:0000313" key="3">
    <source>
        <dbReference type="Proteomes" id="UP000219338"/>
    </source>
</evidence>
<sequence length="919" mass="100890">MARKSQSVSFPPTPAMQTGVPSATGSGAPKKEGRRSFLWGLFSSSSSPKEPKKSADGRAKLSKAPPMSASVKTLREPRIGSVSPELYNDPAFSSDPRSHLFSNSYSFLGPATVPGQSSLKHEQPVDASSRHSERSKQSSDSHSKAPEAPFLFVGAGPSYSVSTPSLSFVQTPSPVTSTPSSSNHAAAMPPSQPLATELRPRPRSPQQPATYKLRIHNPDLYTSDDPPSYDESTSIPVRSEKRGPENYRVNNSPPTEAGPSAAPPRESPTQSQRTSPRSQSPSHSFSSPAHSNHSALVAESQAPEPQPLPTQEIPQQMYQYQQQQQPQRSSNSRHTTPEKSYPEEEAPQPIRRNAPLILRYEPLPEPQPTAEEHRQARAQAKRGRTNQLDPIDEMDQTNPLGMRLHHGGPYEAIQKVVKSKNKEQQNRPQRNHDNSSVENLQTNAAPAPFTPFGAPLNLTPGQILPHNYQPYLQPAAQPRPLQIQTSTRQRPQASSLDPYQTRQYEPADVQPHPLQSRSSSRQVHQAADQDQYQRGGVQFNHYDSPIHHSQTHQPPRSHQPVLPAVQAVQPARSDQIVRQSPRPVTPVHEENNEDAYGGIVDAYGGVEEEVPAPVPAPASMIPRPERRSAPVPPPATNVTSGLNLQRSQTAVTPRHYNVPLGYATPEHVDFPQPTPYPHPSSYDGHGRPDVSYTPHGTPYGSSSRILDPVGYEASRMRQPFVEQYNQPPPPQRMPQPIAPQQRIPQPIPPQQMAPPPAATPRMVYQQMAPQQRPPPVRQPAPSIQSSSSAYQNRPPPKHLPSNLVMPTPLRNAPSKSSSMPQPHHIDPRHQPSSQFPARHASARPSTAPSNGFGVVMLPSENQKILRKGSSVAARVPAAGVAFAANIDYVDPVFTRQASVKPVEKHKVPKRVLSKKRVDF</sequence>
<feature type="compositionally biased region" description="Polar residues" evidence="1">
    <location>
        <begin position="482"/>
        <end position="503"/>
    </location>
</feature>
<dbReference type="EMBL" id="FUEG01000006">
    <property type="protein sequence ID" value="SJL06206.1"/>
    <property type="molecule type" value="Genomic_DNA"/>
</dbReference>
<feature type="region of interest" description="Disordered" evidence="1">
    <location>
        <begin position="610"/>
        <end position="854"/>
    </location>
</feature>
<dbReference type="OrthoDB" id="2684446at2759"/>
<evidence type="ECO:0000313" key="2">
    <source>
        <dbReference type="EMBL" id="SJL06206.1"/>
    </source>
</evidence>
<feature type="compositionally biased region" description="Polar residues" evidence="1">
    <location>
        <begin position="636"/>
        <end position="651"/>
    </location>
</feature>
<protein>
    <submittedName>
        <fullName evidence="2">Uncharacterized protein</fullName>
    </submittedName>
</protein>
<feature type="compositionally biased region" description="Low complexity" evidence="1">
    <location>
        <begin position="171"/>
        <end position="182"/>
    </location>
</feature>
<feature type="compositionally biased region" description="Basic and acidic residues" evidence="1">
    <location>
        <begin position="49"/>
        <end position="59"/>
    </location>
</feature>
<feature type="compositionally biased region" description="Polar residues" evidence="1">
    <location>
        <begin position="547"/>
        <end position="556"/>
    </location>
</feature>
<feature type="compositionally biased region" description="Low complexity" evidence="1">
    <location>
        <begin position="444"/>
        <end position="455"/>
    </location>
</feature>
<dbReference type="OMA" id="WHHDGPY"/>
<feature type="compositionally biased region" description="Low complexity" evidence="1">
    <location>
        <begin position="267"/>
        <end position="295"/>
    </location>
</feature>